<gene>
    <name evidence="1" type="ORF">UFOVP384_10</name>
</gene>
<protein>
    <submittedName>
        <fullName evidence="1">Uncharacterized protein</fullName>
    </submittedName>
</protein>
<dbReference type="InterPro" id="IPR046558">
    <property type="entry name" value="DUF6712"/>
</dbReference>
<dbReference type="EMBL" id="LR798320">
    <property type="protein sequence ID" value="CAB5223209.1"/>
    <property type="molecule type" value="Genomic_DNA"/>
</dbReference>
<evidence type="ECO:0000313" key="1">
    <source>
        <dbReference type="EMBL" id="CAB5223209.1"/>
    </source>
</evidence>
<proteinExistence type="predicted"/>
<name>A0A6J7WYP3_9CAUD</name>
<reference evidence="1" key="1">
    <citation type="submission" date="2020-05" db="EMBL/GenBank/DDBJ databases">
        <authorList>
            <person name="Chiriac C."/>
            <person name="Salcher M."/>
            <person name="Ghai R."/>
            <person name="Kavagutti S V."/>
        </authorList>
    </citation>
    <scope>NUCLEOTIDE SEQUENCE</scope>
</reference>
<dbReference type="Pfam" id="PF20459">
    <property type="entry name" value="DUF6712"/>
    <property type="match status" value="1"/>
</dbReference>
<sequence>MSANILFISEQTLKDRSLLQDNVDPKLIKPTIKQAQDMFIEPILGTGLYLELQTQIANDDVSVLNATLLDNYITDCLCWYVASEMVMSLGFKLTNKNVLKKTSENSDVPSVSELFDVLEYYKNKGEWYAQRITNYLIENDVDYPLYDNPGNGADVIHPNSTSYSNGFYLGNTARGCGSFADRYQSEGGACGIDFRD</sequence>
<accession>A0A6J7WYP3</accession>
<organism evidence="1">
    <name type="scientific">uncultured Caudovirales phage</name>
    <dbReference type="NCBI Taxonomy" id="2100421"/>
    <lineage>
        <taxon>Viruses</taxon>
        <taxon>Duplodnaviria</taxon>
        <taxon>Heunggongvirae</taxon>
        <taxon>Uroviricota</taxon>
        <taxon>Caudoviricetes</taxon>
        <taxon>Peduoviridae</taxon>
        <taxon>Maltschvirus</taxon>
        <taxon>Maltschvirus maltsch</taxon>
    </lineage>
</organism>